<dbReference type="InterPro" id="IPR024185">
    <property type="entry name" value="FTHF_cligase-like_sf"/>
</dbReference>
<reference evidence="2 3" key="1">
    <citation type="submission" date="2020-07" db="EMBL/GenBank/DDBJ databases">
        <title>Vibrio marinisediminis sp. nov., isolated from marine sediment.</title>
        <authorList>
            <person name="Ji X."/>
        </authorList>
    </citation>
    <scope>NUCLEOTIDE SEQUENCE [LARGE SCALE GENOMIC DNA]</scope>
    <source>
        <strain evidence="2 3">404</strain>
    </source>
</reference>
<evidence type="ECO:0000259" key="1">
    <source>
        <dbReference type="Pfam" id="PF02589"/>
    </source>
</evidence>
<accession>A0A7W2FQU7</accession>
<comment type="caution">
    <text evidence="2">The sequence shown here is derived from an EMBL/GenBank/DDBJ whole genome shotgun (WGS) entry which is preliminary data.</text>
</comment>
<protein>
    <submittedName>
        <fullName evidence="2">Lactate utilization protein C</fullName>
    </submittedName>
</protein>
<dbReference type="InterPro" id="IPR037171">
    <property type="entry name" value="NagB/RpiA_transferase-like"/>
</dbReference>
<dbReference type="Gene3D" id="3.40.50.10420">
    <property type="entry name" value="NagB/RpiA/CoA transferase-like"/>
    <property type="match status" value="1"/>
</dbReference>
<dbReference type="PANTHER" id="PTHR43682:SF1">
    <property type="entry name" value="LACTATE UTILIZATION PROTEIN C"/>
    <property type="match status" value="1"/>
</dbReference>
<dbReference type="SUPFAM" id="SSF100950">
    <property type="entry name" value="NagB/RpiA/CoA transferase-like"/>
    <property type="match status" value="1"/>
</dbReference>
<dbReference type="Pfam" id="PF02589">
    <property type="entry name" value="LUD_dom"/>
    <property type="match status" value="1"/>
</dbReference>
<dbReference type="AlphaFoldDB" id="A0A7W2FQU7"/>
<gene>
    <name evidence="2" type="ORF">H2O73_09255</name>
</gene>
<dbReference type="EMBL" id="JACFYF010000004">
    <property type="protein sequence ID" value="MBA5762529.1"/>
    <property type="molecule type" value="Genomic_DNA"/>
</dbReference>
<dbReference type="InterPro" id="IPR003741">
    <property type="entry name" value="LUD_dom"/>
</dbReference>
<feature type="domain" description="LUD" evidence="1">
    <location>
        <begin position="69"/>
        <end position="250"/>
    </location>
</feature>
<evidence type="ECO:0000313" key="3">
    <source>
        <dbReference type="Proteomes" id="UP000571701"/>
    </source>
</evidence>
<evidence type="ECO:0000313" key="2">
    <source>
        <dbReference type="EMBL" id="MBA5762529.1"/>
    </source>
</evidence>
<dbReference type="RefSeq" id="WP_182108563.1">
    <property type="nucleotide sequence ID" value="NZ_JACFYF010000004.1"/>
</dbReference>
<name>A0A7W2FQU7_9VIBR</name>
<organism evidence="2 3">
    <name type="scientific">Vibrio marinisediminis</name>
    <dbReference type="NCBI Taxonomy" id="2758441"/>
    <lineage>
        <taxon>Bacteria</taxon>
        <taxon>Pseudomonadati</taxon>
        <taxon>Pseudomonadota</taxon>
        <taxon>Gammaproteobacteria</taxon>
        <taxon>Vibrionales</taxon>
        <taxon>Vibrionaceae</taxon>
        <taxon>Vibrio</taxon>
    </lineage>
</organism>
<keyword evidence="3" id="KW-1185">Reference proteome</keyword>
<dbReference type="Proteomes" id="UP000571701">
    <property type="component" value="Unassembled WGS sequence"/>
</dbReference>
<sequence length="253" mass="27616">MSYDKTANRAQRLHNRESFLDNIASKLGRTKAVSQVERPALKYTCHQEVMVTFSQDELKDALITYANTALGANAVVTTQAELEATLKQVCLTYCQDEQGQAIPGETILSAYEPLMELVSAQALETEQHHVYVWDQGAGYEANIVVAERAKVGVVFAEQALAESGTMVLYSRPDQGRAVSLLPEASVFVVPKSALVARLTQATDKLHEKAKQGERLPSCVNFISGPSSTADIELIKVVGVHGPIYATYVIIDDM</sequence>
<proteinExistence type="predicted"/>
<dbReference type="PANTHER" id="PTHR43682">
    <property type="entry name" value="LACTATE UTILIZATION PROTEIN C"/>
    <property type="match status" value="1"/>
</dbReference>